<dbReference type="PANTHER" id="PTHR31307:SF49">
    <property type="entry name" value="ALCOHOL DEHYDROGENASE TRANSCRIPTION FACTOR MYB_SANT-LIKE FAMILY PROTEIN"/>
    <property type="match status" value="1"/>
</dbReference>
<evidence type="ECO:0000313" key="4">
    <source>
        <dbReference type="Proteomes" id="UP000594638"/>
    </source>
</evidence>
<evidence type="ECO:0000259" key="2">
    <source>
        <dbReference type="Pfam" id="PF13837"/>
    </source>
</evidence>
<dbReference type="SMART" id="SM00595">
    <property type="entry name" value="MADF"/>
    <property type="match status" value="1"/>
</dbReference>
<gene>
    <name evidence="3" type="ORF">OLEA9_A094391</name>
</gene>
<accession>A0A8S0R2G5</accession>
<reference evidence="3 4" key="1">
    <citation type="submission" date="2019-12" db="EMBL/GenBank/DDBJ databases">
        <authorList>
            <person name="Alioto T."/>
            <person name="Alioto T."/>
            <person name="Gomez Garrido J."/>
        </authorList>
    </citation>
    <scope>NUCLEOTIDE SEQUENCE [LARGE SCALE GENOMIC DNA]</scope>
</reference>
<dbReference type="AlphaFoldDB" id="A0A8S0R2G5"/>
<comment type="caution">
    <text evidence="3">The sequence shown here is derived from an EMBL/GenBank/DDBJ whole genome shotgun (WGS) entry which is preliminary data.</text>
</comment>
<dbReference type="InterPro" id="IPR044822">
    <property type="entry name" value="Myb_DNA-bind_4"/>
</dbReference>
<keyword evidence="4" id="KW-1185">Reference proteome</keyword>
<dbReference type="FunFam" id="1.10.10.60:FF:000152">
    <property type="entry name" value="Trihelix transcription factor ASIL2"/>
    <property type="match status" value="1"/>
</dbReference>
<name>A0A8S0R2G5_OLEEU</name>
<sequence>MASTLSPSSSSPYNDHIPTATIALPSIASNSASRRLPPPCWSHDETVALIDAYRDKWYSLRRGNLRASHWQEVADEIAERCSSSIPKTAVQCRHKMEKLRKRYRSEIQRTAPYGGPRRISSSWVHFQSMHSMEKGPNPSPPYSDDEPQGEEDHKSSITRINDAHNNNYSHQKGNFSNQGLMGNGTTSGFRIKIPGKASAGYSAPKVYGKLNEMGGQNPNNPHTKINSSTNGFGVSGKFSRDGFMGRDEIGKGIGDIAKKKKGDNGMDEVVAAIETLGEGFVRMEKVKMDMAREVEQMRMQMELKRTEMILESQQRIVEAFANAVSDRKPKKAKKMSMLDC</sequence>
<dbReference type="Pfam" id="PF13837">
    <property type="entry name" value="Myb_DNA-bind_4"/>
    <property type="match status" value="1"/>
</dbReference>
<dbReference type="Gramene" id="OE9A094391T1">
    <property type="protein sequence ID" value="OE9A094391C1"/>
    <property type="gene ID" value="OE9A094391"/>
</dbReference>
<feature type="domain" description="Myb/SANT-like DNA-binding" evidence="2">
    <location>
        <begin position="39"/>
        <end position="132"/>
    </location>
</feature>
<organism evidence="3 4">
    <name type="scientific">Olea europaea subsp. europaea</name>
    <dbReference type="NCBI Taxonomy" id="158383"/>
    <lineage>
        <taxon>Eukaryota</taxon>
        <taxon>Viridiplantae</taxon>
        <taxon>Streptophyta</taxon>
        <taxon>Embryophyta</taxon>
        <taxon>Tracheophyta</taxon>
        <taxon>Spermatophyta</taxon>
        <taxon>Magnoliopsida</taxon>
        <taxon>eudicotyledons</taxon>
        <taxon>Gunneridae</taxon>
        <taxon>Pentapetalae</taxon>
        <taxon>asterids</taxon>
        <taxon>lamiids</taxon>
        <taxon>Lamiales</taxon>
        <taxon>Oleaceae</taxon>
        <taxon>Oleeae</taxon>
        <taxon>Olea</taxon>
    </lineage>
</organism>
<dbReference type="OrthoDB" id="1901794at2759"/>
<proteinExistence type="predicted"/>
<dbReference type="InterPro" id="IPR044823">
    <property type="entry name" value="ASIL1/2-like"/>
</dbReference>
<evidence type="ECO:0000256" key="1">
    <source>
        <dbReference type="SAM" id="MobiDB-lite"/>
    </source>
</evidence>
<evidence type="ECO:0000313" key="3">
    <source>
        <dbReference type="EMBL" id="CAA2972946.1"/>
    </source>
</evidence>
<feature type="region of interest" description="Disordered" evidence="1">
    <location>
        <begin position="129"/>
        <end position="155"/>
    </location>
</feature>
<dbReference type="EMBL" id="CACTIH010002077">
    <property type="protein sequence ID" value="CAA2972946.1"/>
    <property type="molecule type" value="Genomic_DNA"/>
</dbReference>
<dbReference type="Proteomes" id="UP000594638">
    <property type="component" value="Unassembled WGS sequence"/>
</dbReference>
<protein>
    <recommendedName>
        <fullName evidence="2">Myb/SANT-like DNA-binding domain-containing protein</fullName>
    </recommendedName>
</protein>
<dbReference type="PANTHER" id="PTHR31307">
    <property type="entry name" value="TRIHELIX TRANSCRIPTION FACTOR ASIL2"/>
    <property type="match status" value="1"/>
</dbReference>
<dbReference type="Gene3D" id="1.10.10.60">
    <property type="entry name" value="Homeodomain-like"/>
    <property type="match status" value="1"/>
</dbReference>